<dbReference type="Proteomes" id="UP000659124">
    <property type="component" value="Unassembled WGS sequence"/>
</dbReference>
<protein>
    <submittedName>
        <fullName evidence="1">Uncharacterized protein</fullName>
    </submittedName>
</protein>
<dbReference type="EMBL" id="JACVFC010000001">
    <property type="protein sequence ID" value="MBC9931652.1"/>
    <property type="molecule type" value="Genomic_DNA"/>
</dbReference>
<organism evidence="1 2">
    <name type="scientific">Chitinophaga qingshengii</name>
    <dbReference type="NCBI Taxonomy" id="1569794"/>
    <lineage>
        <taxon>Bacteria</taxon>
        <taxon>Pseudomonadati</taxon>
        <taxon>Bacteroidota</taxon>
        <taxon>Chitinophagia</taxon>
        <taxon>Chitinophagales</taxon>
        <taxon>Chitinophagaceae</taxon>
        <taxon>Chitinophaga</taxon>
    </lineage>
</organism>
<gene>
    <name evidence="1" type="ORF">ICL07_14795</name>
</gene>
<sequence length="95" mass="10908">MVKEIGQPDKFRMQYRKEIAAVISEIIKDAVDPENAKHIIATAVTNISPQDQERFLNYVENDLLSVHDGNFAKYQVTPSEFSKWKGVWIIDGKSR</sequence>
<name>A0ABR7TMD2_9BACT</name>
<evidence type="ECO:0000313" key="1">
    <source>
        <dbReference type="EMBL" id="MBC9931652.1"/>
    </source>
</evidence>
<evidence type="ECO:0000313" key="2">
    <source>
        <dbReference type="Proteomes" id="UP000659124"/>
    </source>
</evidence>
<reference evidence="1 2" key="1">
    <citation type="submission" date="2020-09" db="EMBL/GenBank/DDBJ databases">
        <title>Genome sequences of type strains of Chitinophaga qingshengii and Chitinophaga varians.</title>
        <authorList>
            <person name="Kittiwongwattana C."/>
        </authorList>
    </citation>
    <scope>NUCLEOTIDE SEQUENCE [LARGE SCALE GENOMIC DNA]</scope>
    <source>
        <strain evidence="1 2">JCM 30026</strain>
    </source>
</reference>
<proteinExistence type="predicted"/>
<accession>A0ABR7TMD2</accession>
<dbReference type="RefSeq" id="WP_188088663.1">
    <property type="nucleotide sequence ID" value="NZ_JACVFC010000001.1"/>
</dbReference>
<keyword evidence="2" id="KW-1185">Reference proteome</keyword>
<comment type="caution">
    <text evidence="1">The sequence shown here is derived from an EMBL/GenBank/DDBJ whole genome shotgun (WGS) entry which is preliminary data.</text>
</comment>